<reference evidence="1" key="1">
    <citation type="submission" date="2018-04" db="EMBL/GenBank/DDBJ databases">
        <title>Transcriptome of Schizaphis graminum biotype I.</title>
        <authorList>
            <person name="Scully E.D."/>
            <person name="Geib S.M."/>
            <person name="Palmer N.A."/>
            <person name="Koch K."/>
            <person name="Bradshaw J."/>
            <person name="Heng-Moss T."/>
            <person name="Sarath G."/>
        </authorList>
    </citation>
    <scope>NUCLEOTIDE SEQUENCE</scope>
</reference>
<organism evidence="1">
    <name type="scientific">Schizaphis graminum</name>
    <name type="common">Green bug aphid</name>
    <dbReference type="NCBI Taxonomy" id="13262"/>
    <lineage>
        <taxon>Eukaryota</taxon>
        <taxon>Metazoa</taxon>
        <taxon>Ecdysozoa</taxon>
        <taxon>Arthropoda</taxon>
        <taxon>Hexapoda</taxon>
        <taxon>Insecta</taxon>
        <taxon>Pterygota</taxon>
        <taxon>Neoptera</taxon>
        <taxon>Paraneoptera</taxon>
        <taxon>Hemiptera</taxon>
        <taxon>Sternorrhyncha</taxon>
        <taxon>Aphidomorpha</taxon>
        <taxon>Aphidoidea</taxon>
        <taxon>Aphididae</taxon>
        <taxon>Aphidini</taxon>
        <taxon>Schizaphis</taxon>
    </lineage>
</organism>
<dbReference type="EMBL" id="GGMR01007936">
    <property type="protein sequence ID" value="MBY20555.1"/>
    <property type="molecule type" value="Transcribed_RNA"/>
</dbReference>
<protein>
    <submittedName>
        <fullName evidence="1">Uncharacterized protein</fullName>
    </submittedName>
</protein>
<dbReference type="AlphaFoldDB" id="A0A2S2NTS5"/>
<accession>A0A2S2NTS5</accession>
<name>A0A2S2NTS5_SCHGA</name>
<sequence>MEDDNICESFAKRLKESENTYKVFGFSHIIIIGSITDIMDTSIRGIIDGMYRKTKSHCKTDEEVEMYRQRLCKLYLTYLEKGLVNIERLEPKLSDILTVNVENPVGNSSDRLNELRTKVAERTKRLQSLLALQSRLKTDTVLAEWVISKVGPSVHEAEKDLSNMKCVSPNDVESILNSLNRMKNSFHSLELN</sequence>
<proteinExistence type="predicted"/>
<gene>
    <name evidence="1" type="ORF">g.117389</name>
</gene>
<evidence type="ECO:0000313" key="1">
    <source>
        <dbReference type="EMBL" id="MBY20555.1"/>
    </source>
</evidence>